<dbReference type="Proteomes" id="UP000251800">
    <property type="component" value="Unassembled WGS sequence"/>
</dbReference>
<sequence>MSGPQTPPRAFRYYDFCLVGMVAVLLCSNLIGPAKVCAVTLPVIGLVSFGAGNLFFPISYIFGDILTEVYGYARARRAIWAGFAALIFASVMAWVVIHMPTADTAYNQTLQPALEVAFGTTGRIVLASIIAYWVGDFVNSYVLARMKIWTGGRWLWTRTIGSTVLGQGIDSLIFYPLAFYGLWASDTLLLVMLFNFLFKVGVEVLLTPVTYAVIGWLKRKEGIDTYDTSTRFTPFSLRDEGERRQPPPG</sequence>
<name>A0A383XQ58_9GAMM</name>
<feature type="transmembrane region" description="Helical" evidence="1">
    <location>
        <begin position="43"/>
        <end position="66"/>
    </location>
</feature>
<gene>
    <name evidence="2" type="ORF">DEH80_15575</name>
</gene>
<comment type="function">
    <text evidence="1">Involved in the import of queuosine (Q) precursors, required for Q precursor salvage.</text>
</comment>
<comment type="similarity">
    <text evidence="1">Belongs to the vitamin uptake transporter (VUT/ECF) (TC 2.A.88) family. Q precursor transporter subfamily.</text>
</comment>
<comment type="caution">
    <text evidence="2">The sequence shown here is derived from an EMBL/GenBank/DDBJ whole genome shotgun (WGS) entry which is preliminary data.</text>
</comment>
<dbReference type="OrthoDB" id="9805479at2"/>
<proteinExistence type="inferred from homology"/>
<feature type="transmembrane region" description="Helical" evidence="1">
    <location>
        <begin position="12"/>
        <end position="31"/>
    </location>
</feature>
<keyword evidence="3" id="KW-1185">Reference proteome</keyword>
<dbReference type="AlphaFoldDB" id="A0A383XQ58"/>
<comment type="subcellular location">
    <subcellularLocation>
        <location evidence="1">Cell inner membrane</location>
        <topology evidence="1">Multi-pass membrane protein</topology>
    </subcellularLocation>
</comment>
<dbReference type="Pfam" id="PF02592">
    <property type="entry name" value="Vut_1"/>
    <property type="match status" value="1"/>
</dbReference>
<dbReference type="GO" id="GO:0005886">
    <property type="term" value="C:plasma membrane"/>
    <property type="evidence" value="ECO:0007669"/>
    <property type="project" value="UniProtKB-SubCell"/>
</dbReference>
<keyword evidence="1" id="KW-0813">Transport</keyword>
<keyword evidence="1" id="KW-1133">Transmembrane helix</keyword>
<keyword evidence="1" id="KW-0997">Cell inner membrane</keyword>
<feature type="transmembrane region" description="Helical" evidence="1">
    <location>
        <begin position="124"/>
        <end position="144"/>
    </location>
</feature>
<dbReference type="RefSeq" id="WP_109721448.1">
    <property type="nucleotide sequence ID" value="NZ_QEQK01000018.1"/>
</dbReference>
<dbReference type="InterPro" id="IPR003744">
    <property type="entry name" value="YhhQ"/>
</dbReference>
<dbReference type="NCBIfam" id="TIGR00697">
    <property type="entry name" value="queuosine precursor transporter"/>
    <property type="match status" value="1"/>
</dbReference>
<keyword evidence="1" id="KW-0472">Membrane</keyword>
<evidence type="ECO:0000313" key="2">
    <source>
        <dbReference type="EMBL" id="PWN54762.1"/>
    </source>
</evidence>
<dbReference type="HAMAP" id="MF_02088">
    <property type="entry name" value="Q_prec_transport"/>
    <property type="match status" value="1"/>
</dbReference>
<evidence type="ECO:0000313" key="3">
    <source>
        <dbReference type="Proteomes" id="UP000251800"/>
    </source>
</evidence>
<feature type="transmembrane region" description="Helical" evidence="1">
    <location>
        <begin position="164"/>
        <end position="183"/>
    </location>
</feature>
<keyword evidence="1" id="KW-1003">Cell membrane</keyword>
<dbReference type="PANTHER" id="PTHR34300">
    <property type="entry name" value="QUEUOSINE PRECURSOR TRANSPORTER-RELATED"/>
    <property type="match status" value="1"/>
</dbReference>
<dbReference type="EMBL" id="QEQK01000018">
    <property type="protein sequence ID" value="PWN54762.1"/>
    <property type="molecule type" value="Genomic_DNA"/>
</dbReference>
<feature type="transmembrane region" description="Helical" evidence="1">
    <location>
        <begin position="189"/>
        <end position="214"/>
    </location>
</feature>
<reference evidence="2 3" key="1">
    <citation type="submission" date="2018-05" db="EMBL/GenBank/DDBJ databases">
        <title>Abyssibacter profundi OUC007T gen. nov., sp. nov, a marine bacterium isolated from seawater of the Mariana Trench.</title>
        <authorList>
            <person name="Zhou S."/>
        </authorList>
    </citation>
    <scope>NUCLEOTIDE SEQUENCE [LARGE SCALE GENOMIC DNA]</scope>
    <source>
        <strain evidence="2 3">OUC007</strain>
    </source>
</reference>
<feature type="transmembrane region" description="Helical" evidence="1">
    <location>
        <begin position="78"/>
        <end position="97"/>
    </location>
</feature>
<evidence type="ECO:0000256" key="1">
    <source>
        <dbReference type="HAMAP-Rule" id="MF_02088"/>
    </source>
</evidence>
<keyword evidence="1" id="KW-0812">Transmembrane</keyword>
<dbReference type="GO" id="GO:0022857">
    <property type="term" value="F:transmembrane transporter activity"/>
    <property type="evidence" value="ECO:0007669"/>
    <property type="project" value="UniProtKB-UniRule"/>
</dbReference>
<accession>A0A383XQ58</accession>
<dbReference type="PANTHER" id="PTHR34300:SF2">
    <property type="entry name" value="QUEUOSINE PRECURSOR TRANSPORTER-RELATED"/>
    <property type="match status" value="1"/>
</dbReference>
<organism evidence="2 3">
    <name type="scientific">Abyssibacter profundi</name>
    <dbReference type="NCBI Taxonomy" id="2182787"/>
    <lineage>
        <taxon>Bacteria</taxon>
        <taxon>Pseudomonadati</taxon>
        <taxon>Pseudomonadota</taxon>
        <taxon>Gammaproteobacteria</taxon>
        <taxon>Chromatiales</taxon>
        <taxon>Oceanococcaceae</taxon>
        <taxon>Abyssibacter</taxon>
    </lineage>
</organism>
<protein>
    <recommendedName>
        <fullName evidence="1">Probable queuosine precursor transporter</fullName>
        <shortName evidence="1">Q precursor transporter</shortName>
    </recommendedName>
</protein>